<feature type="region of interest" description="Disordered" evidence="1">
    <location>
        <begin position="43"/>
        <end position="70"/>
    </location>
</feature>
<evidence type="ECO:0000313" key="3">
    <source>
        <dbReference type="Proteomes" id="UP000215059"/>
    </source>
</evidence>
<dbReference type="OrthoDB" id="2969716at2"/>
<name>A0A235FDN1_9BACL</name>
<sequence>MKSVKVTLEYDEQLLQEGREVQSKLEEQLYGTGFTILAVEKEKTDIIPDSDHSGAGGQSSPDEEDQHPKP</sequence>
<evidence type="ECO:0000313" key="2">
    <source>
        <dbReference type="EMBL" id="OYD59510.1"/>
    </source>
</evidence>
<dbReference type="EMBL" id="NOII01000001">
    <property type="protein sequence ID" value="OYD59510.1"/>
    <property type="molecule type" value="Genomic_DNA"/>
</dbReference>
<protein>
    <submittedName>
        <fullName evidence="2">Uncharacterized protein</fullName>
    </submittedName>
</protein>
<organism evidence="2 3">
    <name type="scientific">Fictibacillus aquaticus</name>
    <dbReference type="NCBI Taxonomy" id="2021314"/>
    <lineage>
        <taxon>Bacteria</taxon>
        <taxon>Bacillati</taxon>
        <taxon>Bacillota</taxon>
        <taxon>Bacilli</taxon>
        <taxon>Bacillales</taxon>
        <taxon>Fictibacillaceae</taxon>
        <taxon>Fictibacillus</taxon>
    </lineage>
</organism>
<gene>
    <name evidence="2" type="ORF">CGZ90_06360</name>
</gene>
<keyword evidence="3" id="KW-1185">Reference proteome</keyword>
<accession>A0A235FDN1</accession>
<dbReference type="AlphaFoldDB" id="A0A235FDN1"/>
<comment type="caution">
    <text evidence="2">The sequence shown here is derived from an EMBL/GenBank/DDBJ whole genome shotgun (WGS) entry which is preliminary data.</text>
</comment>
<proteinExistence type="predicted"/>
<dbReference type="Proteomes" id="UP000215059">
    <property type="component" value="Unassembled WGS sequence"/>
</dbReference>
<feature type="compositionally biased region" description="Basic and acidic residues" evidence="1">
    <location>
        <begin position="43"/>
        <end position="52"/>
    </location>
</feature>
<reference evidence="2 3" key="1">
    <citation type="submission" date="2017-07" db="EMBL/GenBank/DDBJ databases">
        <title>Fictibacillus sp. nov. GDSW-R2A3 Genome sequencing and assembly.</title>
        <authorList>
            <person name="Mayilraj S."/>
        </authorList>
    </citation>
    <scope>NUCLEOTIDE SEQUENCE [LARGE SCALE GENOMIC DNA]</scope>
    <source>
        <strain evidence="2 3">GDSW-R2A3</strain>
    </source>
</reference>
<feature type="compositionally biased region" description="Acidic residues" evidence="1">
    <location>
        <begin position="61"/>
        <end position="70"/>
    </location>
</feature>
<evidence type="ECO:0000256" key="1">
    <source>
        <dbReference type="SAM" id="MobiDB-lite"/>
    </source>
</evidence>
<dbReference type="RefSeq" id="WP_094251471.1">
    <property type="nucleotide sequence ID" value="NZ_JBHLXL010000001.1"/>
</dbReference>